<dbReference type="EMBL" id="GDID01006254">
    <property type="protein sequence ID" value="JAP90352.1"/>
    <property type="molecule type" value="Transcribed_RNA"/>
</dbReference>
<accession>A0A146K0A0</accession>
<keyword evidence="2" id="KW-0812">Transmembrane</keyword>
<keyword evidence="2" id="KW-0472">Membrane</keyword>
<sequence length="891" mass="99676">LLSFSTVTLLNCTVRNSVFSAEQVQFENVDFYNVSLSGLSVMKNATFGYSTIALLSVAENVVFDHCDLFLPTLASNVHVLRSKIRISDQNFSISSVSIANSEIFTALNQNWNISTLKIQNTAFYANSYFANNLMKGEDLSLFDCTFHSFGDFSVFNVINYLENALFDSVGFETAGLSVLAQKLSGTLKSVQINNIQVKQHSETQVFVVSEVENAEIDTLILNLTFQIGFSQQTKDFQSSIFRSVKNSQVNGLICDFTQQVQIISQSNFKTTISGLAVTFQQSALKNSALKINLSAETANEYENGIENGIFVQIVDSTMENVNLWLDLALTTPEVCILAFGGSGNTVNKLKSKANISIKADGMFSRVSNVYDSAIISQQSDFMSYIATLVQPSLFICSPQSGAIFVKDQILSNCDSAFSFDVLENLPDLGNNSDPVNNTSFITLQFENVIQVADFSICMLIFNCSGSGVTGNLQNAKFEANQLKFENSIYSVESQVYLTETGQQFNYLQVNSLLLCPKCFEQLNLDCKLSQQCEFSKTSYLSLQSESRVTDSQICPVLSAQLIEKCTSTGLVCIDGRAGSDCTLYTTNSTESLVVTIIDPLFGQLLIAAAAFIVVLLILALILAIFLCKQKKFYLKKEKDQKSRILLSANSLKPHKREDSTLSEVKLDHVQRELNLRPLSSIKPLQGSKRAASEIELKTHQIAKMKQIKLKHFDVEEEKYVDSKMENNHLFSQSRNVENTQNQPLNLTQTKQETDSELNSEKIHQLQQEVAQSLPKTFMKPPKVHAPNISQLSEKKISFQPQKSQDEKIELKKIQESRTLNNKLQLPKLSQINLQSTMQVKKLDKLSQLSEENEVQKASEKWKMAQKQMIISGQVRQKEEKEEDFDGNVLRR</sequence>
<evidence type="ECO:0000256" key="1">
    <source>
        <dbReference type="SAM" id="MobiDB-lite"/>
    </source>
</evidence>
<evidence type="ECO:0000256" key="2">
    <source>
        <dbReference type="SAM" id="Phobius"/>
    </source>
</evidence>
<feature type="transmembrane region" description="Helical" evidence="2">
    <location>
        <begin position="600"/>
        <end position="626"/>
    </location>
</feature>
<feature type="region of interest" description="Disordered" evidence="1">
    <location>
        <begin position="872"/>
        <end position="891"/>
    </location>
</feature>
<organism evidence="3">
    <name type="scientific">Trepomonas sp. PC1</name>
    <dbReference type="NCBI Taxonomy" id="1076344"/>
    <lineage>
        <taxon>Eukaryota</taxon>
        <taxon>Metamonada</taxon>
        <taxon>Diplomonadida</taxon>
        <taxon>Hexamitidae</taxon>
        <taxon>Hexamitinae</taxon>
        <taxon>Trepomonas</taxon>
    </lineage>
</organism>
<evidence type="ECO:0000313" key="3">
    <source>
        <dbReference type="EMBL" id="JAP90352.1"/>
    </source>
</evidence>
<reference evidence="3" key="1">
    <citation type="submission" date="2015-07" db="EMBL/GenBank/DDBJ databases">
        <title>Adaptation to a free-living lifestyle via gene acquisitions in the diplomonad Trepomonas sp. PC1.</title>
        <authorList>
            <person name="Xu F."/>
            <person name="Jerlstrom-Hultqvist J."/>
            <person name="Kolisko M."/>
            <person name="Simpson A.G.B."/>
            <person name="Roger A.J."/>
            <person name="Svard S.G."/>
            <person name="Andersson J.O."/>
        </authorList>
    </citation>
    <scope>NUCLEOTIDE SEQUENCE</scope>
    <source>
        <strain evidence="3">PC1</strain>
    </source>
</reference>
<gene>
    <name evidence="3" type="ORF">TPC1_30153</name>
</gene>
<name>A0A146K0A0_9EUKA</name>
<evidence type="ECO:0008006" key="4">
    <source>
        <dbReference type="Google" id="ProtNLM"/>
    </source>
</evidence>
<proteinExistence type="predicted"/>
<keyword evidence="2" id="KW-1133">Transmembrane helix</keyword>
<feature type="non-terminal residue" evidence="3">
    <location>
        <position position="1"/>
    </location>
</feature>
<protein>
    <recommendedName>
        <fullName evidence="4">Transmembrane protein</fullName>
    </recommendedName>
</protein>
<dbReference type="AlphaFoldDB" id="A0A146K0A0"/>